<reference evidence="4" key="1">
    <citation type="journal article" date="2023" name="Mol. Phylogenet. Evol.">
        <title>Genome-scale phylogeny and comparative genomics of the fungal order Sordariales.</title>
        <authorList>
            <person name="Hensen N."/>
            <person name="Bonometti L."/>
            <person name="Westerberg I."/>
            <person name="Brannstrom I.O."/>
            <person name="Guillou S."/>
            <person name="Cros-Aarteil S."/>
            <person name="Calhoun S."/>
            <person name="Haridas S."/>
            <person name="Kuo A."/>
            <person name="Mondo S."/>
            <person name="Pangilinan J."/>
            <person name="Riley R."/>
            <person name="LaButti K."/>
            <person name="Andreopoulos B."/>
            <person name="Lipzen A."/>
            <person name="Chen C."/>
            <person name="Yan M."/>
            <person name="Daum C."/>
            <person name="Ng V."/>
            <person name="Clum A."/>
            <person name="Steindorff A."/>
            <person name="Ohm R.A."/>
            <person name="Martin F."/>
            <person name="Silar P."/>
            <person name="Natvig D.O."/>
            <person name="Lalanne C."/>
            <person name="Gautier V."/>
            <person name="Ament-Velasquez S.L."/>
            <person name="Kruys A."/>
            <person name="Hutchinson M.I."/>
            <person name="Powell A.J."/>
            <person name="Barry K."/>
            <person name="Miller A.N."/>
            <person name="Grigoriev I.V."/>
            <person name="Debuchy R."/>
            <person name="Gladieux P."/>
            <person name="Hiltunen Thoren M."/>
            <person name="Johannesson H."/>
        </authorList>
    </citation>
    <scope>NUCLEOTIDE SEQUENCE</scope>
    <source>
        <strain evidence="4">CBS 359.72</strain>
    </source>
</reference>
<dbReference type="PANTHER" id="PTHR44873">
    <property type="entry name" value="DNAJ HOMOLOG SUBFAMILY C MEMBER 30, MITOCHONDRIAL"/>
    <property type="match status" value="1"/>
</dbReference>
<dbReference type="AlphaFoldDB" id="A0AAN7HIT0"/>
<evidence type="ECO:0000313" key="5">
    <source>
        <dbReference type="Proteomes" id="UP001303647"/>
    </source>
</evidence>
<gene>
    <name evidence="4" type="ORF">C7999DRAFT_27778</name>
</gene>
<dbReference type="InterPro" id="IPR001623">
    <property type="entry name" value="DnaJ_domain"/>
</dbReference>
<dbReference type="PRINTS" id="PR00625">
    <property type="entry name" value="JDOMAIN"/>
</dbReference>
<evidence type="ECO:0000256" key="2">
    <source>
        <dbReference type="SAM" id="Phobius"/>
    </source>
</evidence>
<feature type="compositionally biased region" description="Basic and acidic residues" evidence="1">
    <location>
        <begin position="308"/>
        <end position="327"/>
    </location>
</feature>
<evidence type="ECO:0000259" key="3">
    <source>
        <dbReference type="PROSITE" id="PS50076"/>
    </source>
</evidence>
<dbReference type="Pfam" id="PF00226">
    <property type="entry name" value="DnaJ"/>
    <property type="match status" value="1"/>
</dbReference>
<feature type="compositionally biased region" description="Gly residues" evidence="1">
    <location>
        <begin position="208"/>
        <end position="223"/>
    </location>
</feature>
<keyword evidence="5" id="KW-1185">Reference proteome</keyword>
<evidence type="ECO:0000313" key="4">
    <source>
        <dbReference type="EMBL" id="KAK4251701.1"/>
    </source>
</evidence>
<organism evidence="4 5">
    <name type="scientific">Corynascus novoguineensis</name>
    <dbReference type="NCBI Taxonomy" id="1126955"/>
    <lineage>
        <taxon>Eukaryota</taxon>
        <taxon>Fungi</taxon>
        <taxon>Dikarya</taxon>
        <taxon>Ascomycota</taxon>
        <taxon>Pezizomycotina</taxon>
        <taxon>Sordariomycetes</taxon>
        <taxon>Sordariomycetidae</taxon>
        <taxon>Sordariales</taxon>
        <taxon>Chaetomiaceae</taxon>
        <taxon>Corynascus</taxon>
    </lineage>
</organism>
<name>A0AAN7HIT0_9PEZI</name>
<feature type="region of interest" description="Disordered" evidence="1">
    <location>
        <begin position="299"/>
        <end position="327"/>
    </location>
</feature>
<feature type="transmembrane region" description="Helical" evidence="2">
    <location>
        <begin position="276"/>
        <end position="297"/>
    </location>
</feature>
<comment type="caution">
    <text evidence="4">The sequence shown here is derived from an EMBL/GenBank/DDBJ whole genome shotgun (WGS) entry which is preliminary data.</text>
</comment>
<dbReference type="EMBL" id="MU857604">
    <property type="protein sequence ID" value="KAK4251701.1"/>
    <property type="molecule type" value="Genomic_DNA"/>
</dbReference>
<feature type="domain" description="J" evidence="3">
    <location>
        <begin position="46"/>
        <end position="111"/>
    </location>
</feature>
<dbReference type="CDD" id="cd06257">
    <property type="entry name" value="DnaJ"/>
    <property type="match status" value="1"/>
</dbReference>
<keyword evidence="2" id="KW-1133">Transmembrane helix</keyword>
<dbReference type="InterPro" id="IPR036869">
    <property type="entry name" value="J_dom_sf"/>
</dbReference>
<dbReference type="SMART" id="SM00271">
    <property type="entry name" value="DnaJ"/>
    <property type="match status" value="1"/>
</dbReference>
<proteinExistence type="predicted"/>
<sequence length="327" mass="35556">MPFRYTPTGAASTAQLPARTAAWICHRFFHASSRALRLESNISSNNHYETLNVHPTASPAEIKKSFYVLSKRHHPDHNPSDPHAPTRFMRISEAYAVLGHADKRARYDREHARLFNSHYHHHQRGSSYHSTTGPAGGRPASGLSSRRRGTFQGPPPSFYRSGGWGAHAAKRRAAHEESTGAGFGTNSRGGAHPEHPPPPPPPPPPGGAFSGGRGGFGTGGMGPGQDPFGRRDDVPHFDREAHERAQRRVDDIRAHRIAKERGVDIDHFEKQTTMSFFGVAAILAVVVMGPFLISGMLNRGNGSSPAKSGEKEREKAGGSRDKEGKGK</sequence>
<accession>A0AAN7HIT0</accession>
<dbReference type="PROSITE" id="PS50076">
    <property type="entry name" value="DNAJ_2"/>
    <property type="match status" value="1"/>
</dbReference>
<dbReference type="InterPro" id="IPR053025">
    <property type="entry name" value="Mito_ATP_Synthase-Asso"/>
</dbReference>
<feature type="compositionally biased region" description="Pro residues" evidence="1">
    <location>
        <begin position="196"/>
        <end position="206"/>
    </location>
</feature>
<dbReference type="PANTHER" id="PTHR44873:SF1">
    <property type="entry name" value="DNAJ HOMOLOG SUBFAMILY C MEMBER 30, MITOCHONDRIAL"/>
    <property type="match status" value="1"/>
</dbReference>
<keyword evidence="2" id="KW-0472">Membrane</keyword>
<feature type="region of interest" description="Disordered" evidence="1">
    <location>
        <begin position="118"/>
        <end position="234"/>
    </location>
</feature>
<evidence type="ECO:0000256" key="1">
    <source>
        <dbReference type="SAM" id="MobiDB-lite"/>
    </source>
</evidence>
<dbReference type="Gene3D" id="1.10.287.110">
    <property type="entry name" value="DnaJ domain"/>
    <property type="match status" value="1"/>
</dbReference>
<dbReference type="Proteomes" id="UP001303647">
    <property type="component" value="Unassembled WGS sequence"/>
</dbReference>
<reference evidence="4" key="2">
    <citation type="submission" date="2023-05" db="EMBL/GenBank/DDBJ databases">
        <authorList>
            <consortium name="Lawrence Berkeley National Laboratory"/>
            <person name="Steindorff A."/>
            <person name="Hensen N."/>
            <person name="Bonometti L."/>
            <person name="Westerberg I."/>
            <person name="Brannstrom I.O."/>
            <person name="Guillou S."/>
            <person name="Cros-Aarteil S."/>
            <person name="Calhoun S."/>
            <person name="Haridas S."/>
            <person name="Kuo A."/>
            <person name="Mondo S."/>
            <person name="Pangilinan J."/>
            <person name="Riley R."/>
            <person name="Labutti K."/>
            <person name="Andreopoulos B."/>
            <person name="Lipzen A."/>
            <person name="Chen C."/>
            <person name="Yanf M."/>
            <person name="Daum C."/>
            <person name="Ng V."/>
            <person name="Clum A."/>
            <person name="Ohm R."/>
            <person name="Martin F."/>
            <person name="Silar P."/>
            <person name="Natvig D."/>
            <person name="Lalanne C."/>
            <person name="Gautier V."/>
            <person name="Ament-Velasquez S.L."/>
            <person name="Kruys A."/>
            <person name="Hutchinson M.I."/>
            <person name="Powell A.J."/>
            <person name="Barry K."/>
            <person name="Miller A.N."/>
            <person name="Grigoriev I.V."/>
            <person name="Debuchy R."/>
            <person name="Gladieux P."/>
            <person name="Thoren M.H."/>
            <person name="Johannesson H."/>
        </authorList>
    </citation>
    <scope>NUCLEOTIDE SEQUENCE</scope>
    <source>
        <strain evidence="4">CBS 359.72</strain>
    </source>
</reference>
<dbReference type="SUPFAM" id="SSF46565">
    <property type="entry name" value="Chaperone J-domain"/>
    <property type="match status" value="1"/>
</dbReference>
<keyword evidence="2" id="KW-0812">Transmembrane</keyword>
<protein>
    <recommendedName>
        <fullName evidence="3">J domain-containing protein</fullName>
    </recommendedName>
</protein>